<dbReference type="InterPro" id="IPR017972">
    <property type="entry name" value="Cyt_P450_CS"/>
</dbReference>
<evidence type="ECO:0000313" key="10">
    <source>
        <dbReference type="Proteomes" id="UP001209540"/>
    </source>
</evidence>
<dbReference type="InterPro" id="IPR036396">
    <property type="entry name" value="Cyt_P450_sf"/>
</dbReference>
<evidence type="ECO:0000256" key="7">
    <source>
        <dbReference type="PIRSR" id="PIRSR602401-1"/>
    </source>
</evidence>
<evidence type="ECO:0000256" key="3">
    <source>
        <dbReference type="ARBA" id="ARBA00022723"/>
    </source>
</evidence>
<dbReference type="SUPFAM" id="SSF48264">
    <property type="entry name" value="Cytochrome P450"/>
    <property type="match status" value="1"/>
</dbReference>
<dbReference type="InterPro" id="IPR050196">
    <property type="entry name" value="Cytochrome_P450_Monoox"/>
</dbReference>
<proteinExistence type="inferred from homology"/>
<evidence type="ECO:0000256" key="6">
    <source>
        <dbReference type="ARBA" id="ARBA00023033"/>
    </source>
</evidence>
<evidence type="ECO:0000256" key="2">
    <source>
        <dbReference type="ARBA" id="ARBA00022617"/>
    </source>
</evidence>
<dbReference type="Pfam" id="PF00067">
    <property type="entry name" value="p450"/>
    <property type="match status" value="1"/>
</dbReference>
<dbReference type="InterPro" id="IPR002401">
    <property type="entry name" value="Cyt_P450_E_grp-I"/>
</dbReference>
<dbReference type="PANTHER" id="PTHR24291:SF50">
    <property type="entry name" value="BIFUNCTIONAL ALBAFLAVENONE MONOOXYGENASE_TERPENE SYNTHASE"/>
    <property type="match status" value="1"/>
</dbReference>
<feature type="binding site" description="axial binding residue" evidence="7">
    <location>
        <position position="493"/>
    </location>
    <ligand>
        <name>heme</name>
        <dbReference type="ChEBI" id="CHEBI:30413"/>
    </ligand>
    <ligandPart>
        <name>Fe</name>
        <dbReference type="ChEBI" id="CHEBI:18248"/>
    </ligandPart>
</feature>
<dbReference type="PROSITE" id="PS00086">
    <property type="entry name" value="CYTOCHROME_P450"/>
    <property type="match status" value="1"/>
</dbReference>
<dbReference type="PRINTS" id="PR00385">
    <property type="entry name" value="P450"/>
</dbReference>
<accession>A0AAD5PA26</accession>
<evidence type="ECO:0000256" key="5">
    <source>
        <dbReference type="ARBA" id="ARBA00023004"/>
    </source>
</evidence>
<dbReference type="Proteomes" id="UP001209540">
    <property type="component" value="Unassembled WGS sequence"/>
</dbReference>
<reference evidence="9" key="2">
    <citation type="submission" date="2023-02" db="EMBL/GenBank/DDBJ databases">
        <authorList>
            <consortium name="DOE Joint Genome Institute"/>
            <person name="Mondo S.J."/>
            <person name="Chang Y."/>
            <person name="Wang Y."/>
            <person name="Ahrendt S."/>
            <person name="Andreopoulos W."/>
            <person name="Barry K."/>
            <person name="Beard J."/>
            <person name="Benny G.L."/>
            <person name="Blankenship S."/>
            <person name="Bonito G."/>
            <person name="Cuomo C."/>
            <person name="Desiro A."/>
            <person name="Gervers K.A."/>
            <person name="Hundley H."/>
            <person name="Kuo A."/>
            <person name="LaButti K."/>
            <person name="Lang B.F."/>
            <person name="Lipzen A."/>
            <person name="O'Donnell K."/>
            <person name="Pangilinan J."/>
            <person name="Reynolds N."/>
            <person name="Sandor L."/>
            <person name="Smith M.W."/>
            <person name="Tsang A."/>
            <person name="Grigoriev I.V."/>
            <person name="Stajich J.E."/>
            <person name="Spatafora J.W."/>
        </authorList>
    </citation>
    <scope>NUCLEOTIDE SEQUENCE</scope>
    <source>
        <strain evidence="9">RSA 2281</strain>
    </source>
</reference>
<evidence type="ECO:0000256" key="1">
    <source>
        <dbReference type="ARBA" id="ARBA00010617"/>
    </source>
</evidence>
<sequence>MPLVSSLIPPLDNVKDQFWSLWLRILDNNKNIESTLLRHKKTAIPLAVVLGSLYVVYRKLILPPPQLRHLPRAGFFKYVGSLFSCRPFEETFKEITGPLAAKTDHGIYAAFGPSGWTAYITRPESAKKFLLKTDLFPKRTMPKYKKDSMAGRFIMGPNVIFLPHGPQWKNQRGILNPAFHRSMPIHLFGELAQKLFVQLDKSGDSFSIDTFDVMTRWTLDAIGIAGFDFNFNAITEKDNEWVTRYEEINNASAQPLFVLFAFLDSPYLRFLFPKRAKAHHELDLFLAKLQQIITHKRGVLTNSNGKTNTNKATNEKDLLTLMLEAAEAEGGKLTDDEIMANLCGFFTAGHDTTACALSNAMYNLAIHPEVQKKAREDAIRVLGDEPVDVLPTAEQLKEMTYIQMFIKENLRRNIFAQNIISRSTPEDTELDGCVIPKGTVLTMDMMGLHRNPKIWTNPDEFDPERFAPGGEAENIAKNNGMAWMPFSNGPRMCIGVNFSLNEQRVFISMLLRKYELSLPDDSPHKEYIITSGIELLKPVDLRVNLKRRY</sequence>
<dbReference type="InterPro" id="IPR001128">
    <property type="entry name" value="Cyt_P450"/>
</dbReference>
<protein>
    <submittedName>
        <fullName evidence="9">Cytochrome P450</fullName>
    </submittedName>
</protein>
<evidence type="ECO:0000256" key="4">
    <source>
        <dbReference type="ARBA" id="ARBA00023002"/>
    </source>
</evidence>
<comment type="cofactor">
    <cofactor evidence="7">
        <name>heme</name>
        <dbReference type="ChEBI" id="CHEBI:30413"/>
    </cofactor>
</comment>
<gene>
    <name evidence="9" type="ORF">BDA99DRAFT_608079</name>
</gene>
<dbReference type="EMBL" id="JAIXMP010000030">
    <property type="protein sequence ID" value="KAI9251377.1"/>
    <property type="molecule type" value="Genomic_DNA"/>
</dbReference>
<keyword evidence="2 7" id="KW-0349">Heme</keyword>
<evidence type="ECO:0000256" key="8">
    <source>
        <dbReference type="RuleBase" id="RU000461"/>
    </source>
</evidence>
<keyword evidence="3 7" id="KW-0479">Metal-binding</keyword>
<reference evidence="9" key="1">
    <citation type="journal article" date="2022" name="IScience">
        <title>Evolution of zygomycete secretomes and the origins of terrestrial fungal ecologies.</title>
        <authorList>
            <person name="Chang Y."/>
            <person name="Wang Y."/>
            <person name="Mondo S."/>
            <person name="Ahrendt S."/>
            <person name="Andreopoulos W."/>
            <person name="Barry K."/>
            <person name="Beard J."/>
            <person name="Benny G.L."/>
            <person name="Blankenship S."/>
            <person name="Bonito G."/>
            <person name="Cuomo C."/>
            <person name="Desiro A."/>
            <person name="Gervers K.A."/>
            <person name="Hundley H."/>
            <person name="Kuo A."/>
            <person name="LaButti K."/>
            <person name="Lang B.F."/>
            <person name="Lipzen A."/>
            <person name="O'Donnell K."/>
            <person name="Pangilinan J."/>
            <person name="Reynolds N."/>
            <person name="Sandor L."/>
            <person name="Smith M.E."/>
            <person name="Tsang A."/>
            <person name="Grigoriev I.V."/>
            <person name="Stajich J.E."/>
            <person name="Spatafora J.W."/>
        </authorList>
    </citation>
    <scope>NUCLEOTIDE SEQUENCE</scope>
    <source>
        <strain evidence="9">RSA 2281</strain>
    </source>
</reference>
<evidence type="ECO:0000313" key="9">
    <source>
        <dbReference type="EMBL" id="KAI9251377.1"/>
    </source>
</evidence>
<dbReference type="AlphaFoldDB" id="A0AAD5PA26"/>
<organism evidence="9 10">
    <name type="scientific">Phascolomyces articulosus</name>
    <dbReference type="NCBI Taxonomy" id="60185"/>
    <lineage>
        <taxon>Eukaryota</taxon>
        <taxon>Fungi</taxon>
        <taxon>Fungi incertae sedis</taxon>
        <taxon>Mucoromycota</taxon>
        <taxon>Mucoromycotina</taxon>
        <taxon>Mucoromycetes</taxon>
        <taxon>Mucorales</taxon>
        <taxon>Lichtheimiaceae</taxon>
        <taxon>Phascolomyces</taxon>
    </lineage>
</organism>
<keyword evidence="6 8" id="KW-0503">Monooxygenase</keyword>
<dbReference type="GO" id="GO:0004497">
    <property type="term" value="F:monooxygenase activity"/>
    <property type="evidence" value="ECO:0007669"/>
    <property type="project" value="UniProtKB-KW"/>
</dbReference>
<keyword evidence="4 8" id="KW-0560">Oxidoreductase</keyword>
<dbReference type="PANTHER" id="PTHR24291">
    <property type="entry name" value="CYTOCHROME P450 FAMILY 4"/>
    <property type="match status" value="1"/>
</dbReference>
<comment type="similarity">
    <text evidence="1 8">Belongs to the cytochrome P450 family.</text>
</comment>
<dbReference type="GO" id="GO:0020037">
    <property type="term" value="F:heme binding"/>
    <property type="evidence" value="ECO:0007669"/>
    <property type="project" value="InterPro"/>
</dbReference>
<keyword evidence="10" id="KW-1185">Reference proteome</keyword>
<name>A0AAD5PA26_9FUNG</name>
<keyword evidence="5 7" id="KW-0408">Iron</keyword>
<dbReference type="GO" id="GO:0005506">
    <property type="term" value="F:iron ion binding"/>
    <property type="evidence" value="ECO:0007669"/>
    <property type="project" value="InterPro"/>
</dbReference>
<comment type="caution">
    <text evidence="9">The sequence shown here is derived from an EMBL/GenBank/DDBJ whole genome shotgun (WGS) entry which is preliminary data.</text>
</comment>
<dbReference type="GO" id="GO:0016705">
    <property type="term" value="F:oxidoreductase activity, acting on paired donors, with incorporation or reduction of molecular oxygen"/>
    <property type="evidence" value="ECO:0007669"/>
    <property type="project" value="InterPro"/>
</dbReference>
<dbReference type="Gene3D" id="1.10.630.10">
    <property type="entry name" value="Cytochrome P450"/>
    <property type="match status" value="1"/>
</dbReference>
<dbReference type="PRINTS" id="PR00463">
    <property type="entry name" value="EP450I"/>
</dbReference>